<dbReference type="InterPro" id="IPR011047">
    <property type="entry name" value="Quinoprotein_ADH-like_sf"/>
</dbReference>
<name>A0A5C6F596_9BACT</name>
<dbReference type="PANTHER" id="PTHR34512:SF30">
    <property type="entry name" value="OUTER MEMBRANE PROTEIN ASSEMBLY FACTOR BAMB"/>
    <property type="match status" value="1"/>
</dbReference>
<evidence type="ECO:0000313" key="3">
    <source>
        <dbReference type="EMBL" id="TWU56933.1"/>
    </source>
</evidence>
<dbReference type="AlphaFoldDB" id="A0A5C6F596"/>
<dbReference type="RefSeq" id="WP_146458331.1">
    <property type="nucleotide sequence ID" value="NZ_SJPW01000003.1"/>
</dbReference>
<keyword evidence="1" id="KW-0732">Signal</keyword>
<dbReference type="Pfam" id="PF13360">
    <property type="entry name" value="PQQ_2"/>
    <property type="match status" value="1"/>
</dbReference>
<protein>
    <submittedName>
        <fullName evidence="3">Outer membrane biogenesis protein BamB</fullName>
    </submittedName>
</protein>
<evidence type="ECO:0000259" key="2">
    <source>
        <dbReference type="Pfam" id="PF13360"/>
    </source>
</evidence>
<sequence precursor="true">MFQRLRLCSRQGFMSLAWVCLASLPAFADDWPAWRGVEGNNHSAAGAEAPLKWNLQSGDNIAWKTPIPGRGHSTPVVVDDGIFLTTAQADAQTQSLIKFDRQSGRMIDQWVLHRGTLPANIHGNNSYASPTPAFDGEHLFVSFHTNDAIWLTKITTSGRVVWQNRVAAFEPKLFQFGYGASPIVENGLVIVAAEYDGPDSGLYALDARTGKPVWKVARPSNLNFASPIAATIVGQRQILLAGAEMFASYDPNTGKVIWSVDSTTEAICGTAVWDGRRVMVSGGNPASGTWCISGDGSNTELWSNRVKCYEQSLLAITNYVFAIADNGVAYCWRTEDGKEMWKERLFGGGISSSPTLVGDHLYIATEAGQVFVIKASPNRFEPIAENPTGDSIFATPVPVDGRLYLRTGVGAGANRQEYLVAVGRVSPN</sequence>
<feature type="domain" description="Pyrrolo-quinoline quinone repeat" evidence="2">
    <location>
        <begin position="132"/>
        <end position="342"/>
    </location>
</feature>
<dbReference type="InterPro" id="IPR018391">
    <property type="entry name" value="PQQ_b-propeller_rpt"/>
</dbReference>
<dbReference type="SMART" id="SM00564">
    <property type="entry name" value="PQQ"/>
    <property type="match status" value="2"/>
</dbReference>
<evidence type="ECO:0000256" key="1">
    <source>
        <dbReference type="SAM" id="SignalP"/>
    </source>
</evidence>
<comment type="caution">
    <text evidence="3">The sequence shown here is derived from an EMBL/GenBank/DDBJ whole genome shotgun (WGS) entry which is preliminary data.</text>
</comment>
<keyword evidence="4" id="KW-1185">Reference proteome</keyword>
<dbReference type="OrthoDB" id="244732at2"/>
<dbReference type="Gene3D" id="2.130.10.10">
    <property type="entry name" value="YVTN repeat-like/Quinoprotein amine dehydrogenase"/>
    <property type="match status" value="1"/>
</dbReference>
<dbReference type="SUPFAM" id="SSF50998">
    <property type="entry name" value="Quinoprotein alcohol dehydrogenase-like"/>
    <property type="match status" value="1"/>
</dbReference>
<gene>
    <name evidence="3" type="ORF">Poly51_28520</name>
</gene>
<dbReference type="EMBL" id="SJPW01000003">
    <property type="protein sequence ID" value="TWU56933.1"/>
    <property type="molecule type" value="Genomic_DNA"/>
</dbReference>
<evidence type="ECO:0000313" key="4">
    <source>
        <dbReference type="Proteomes" id="UP000318288"/>
    </source>
</evidence>
<accession>A0A5C6F596</accession>
<reference evidence="3 4" key="1">
    <citation type="submission" date="2019-02" db="EMBL/GenBank/DDBJ databases">
        <title>Deep-cultivation of Planctomycetes and their phenomic and genomic characterization uncovers novel biology.</title>
        <authorList>
            <person name="Wiegand S."/>
            <person name="Jogler M."/>
            <person name="Boedeker C."/>
            <person name="Pinto D."/>
            <person name="Vollmers J."/>
            <person name="Rivas-Marin E."/>
            <person name="Kohn T."/>
            <person name="Peeters S.H."/>
            <person name="Heuer A."/>
            <person name="Rast P."/>
            <person name="Oberbeckmann S."/>
            <person name="Bunk B."/>
            <person name="Jeske O."/>
            <person name="Meyerdierks A."/>
            <person name="Storesund J.E."/>
            <person name="Kallscheuer N."/>
            <person name="Luecker S."/>
            <person name="Lage O.M."/>
            <person name="Pohl T."/>
            <person name="Merkel B.J."/>
            <person name="Hornburger P."/>
            <person name="Mueller R.-W."/>
            <person name="Bruemmer F."/>
            <person name="Labrenz M."/>
            <person name="Spormann A.M."/>
            <person name="Op Den Camp H."/>
            <person name="Overmann J."/>
            <person name="Amann R."/>
            <person name="Jetten M.S.M."/>
            <person name="Mascher T."/>
            <person name="Medema M.H."/>
            <person name="Devos D.P."/>
            <person name="Kaster A.-K."/>
            <person name="Ovreas L."/>
            <person name="Rohde M."/>
            <person name="Galperin M.Y."/>
            <person name="Jogler C."/>
        </authorList>
    </citation>
    <scope>NUCLEOTIDE SEQUENCE [LARGE SCALE GENOMIC DNA]</scope>
    <source>
        <strain evidence="3 4">Poly51</strain>
    </source>
</reference>
<dbReference type="Proteomes" id="UP000318288">
    <property type="component" value="Unassembled WGS sequence"/>
</dbReference>
<organism evidence="3 4">
    <name type="scientific">Rubripirellula tenax</name>
    <dbReference type="NCBI Taxonomy" id="2528015"/>
    <lineage>
        <taxon>Bacteria</taxon>
        <taxon>Pseudomonadati</taxon>
        <taxon>Planctomycetota</taxon>
        <taxon>Planctomycetia</taxon>
        <taxon>Pirellulales</taxon>
        <taxon>Pirellulaceae</taxon>
        <taxon>Rubripirellula</taxon>
    </lineage>
</organism>
<dbReference type="InterPro" id="IPR015943">
    <property type="entry name" value="WD40/YVTN_repeat-like_dom_sf"/>
</dbReference>
<feature type="chain" id="PRO_5022951287" evidence="1">
    <location>
        <begin position="29"/>
        <end position="428"/>
    </location>
</feature>
<proteinExistence type="predicted"/>
<feature type="signal peptide" evidence="1">
    <location>
        <begin position="1"/>
        <end position="28"/>
    </location>
</feature>
<dbReference type="InterPro" id="IPR002372">
    <property type="entry name" value="PQQ_rpt_dom"/>
</dbReference>
<dbReference type="PANTHER" id="PTHR34512">
    <property type="entry name" value="CELL SURFACE PROTEIN"/>
    <property type="match status" value="1"/>
</dbReference>